<dbReference type="SUPFAM" id="SSF53756">
    <property type="entry name" value="UDP-Glycosyltransferase/glycogen phosphorylase"/>
    <property type="match status" value="1"/>
</dbReference>
<comment type="caution">
    <text evidence="3">The sequence shown here is derived from an EMBL/GenBank/DDBJ whole genome shotgun (WGS) entry which is preliminary data.</text>
</comment>
<keyword evidence="4" id="KW-1185">Reference proteome</keyword>
<gene>
    <name evidence="3" type="ORF">EFB08_14140</name>
</gene>
<dbReference type="CDD" id="cd03808">
    <property type="entry name" value="GT4_CapM-like"/>
    <property type="match status" value="1"/>
</dbReference>
<dbReference type="Gene3D" id="3.40.50.2000">
    <property type="entry name" value="Glycogen Phosphorylase B"/>
    <property type="match status" value="2"/>
</dbReference>
<evidence type="ECO:0000313" key="4">
    <source>
        <dbReference type="Proteomes" id="UP000272117"/>
    </source>
</evidence>
<dbReference type="PANTHER" id="PTHR12526:SF638">
    <property type="entry name" value="SPORE COAT PROTEIN SA"/>
    <property type="match status" value="1"/>
</dbReference>
<reference evidence="3 4" key="1">
    <citation type="submission" date="2018-11" db="EMBL/GenBank/DDBJ databases">
        <title>Rufibacter latericius sp. nov., isolated from water in Baiyang Lake.</title>
        <authorList>
            <person name="Yang Y."/>
        </authorList>
    </citation>
    <scope>NUCLEOTIDE SEQUENCE [LARGE SCALE GENOMIC DNA]</scope>
    <source>
        <strain evidence="3 4">R-22-1c-1</strain>
    </source>
</reference>
<dbReference type="Pfam" id="PF13477">
    <property type="entry name" value="Glyco_trans_4_2"/>
    <property type="match status" value="1"/>
</dbReference>
<keyword evidence="3" id="KW-0808">Transferase</keyword>
<feature type="domain" description="Glycosyl transferase family 1" evidence="1">
    <location>
        <begin position="184"/>
        <end position="345"/>
    </location>
</feature>
<organism evidence="3 4">
    <name type="scientific">Rufibacter latericius</name>
    <dbReference type="NCBI Taxonomy" id="2487040"/>
    <lineage>
        <taxon>Bacteria</taxon>
        <taxon>Pseudomonadati</taxon>
        <taxon>Bacteroidota</taxon>
        <taxon>Cytophagia</taxon>
        <taxon>Cytophagales</taxon>
        <taxon>Hymenobacteraceae</taxon>
        <taxon>Rufibacter</taxon>
    </lineage>
</organism>
<dbReference type="Proteomes" id="UP000272117">
    <property type="component" value="Unassembled WGS sequence"/>
</dbReference>
<dbReference type="InterPro" id="IPR028098">
    <property type="entry name" value="Glyco_trans_4-like_N"/>
</dbReference>
<name>A0A3M9MK96_9BACT</name>
<feature type="domain" description="Glycosyltransferase subfamily 4-like N-terminal" evidence="2">
    <location>
        <begin position="3"/>
        <end position="146"/>
    </location>
</feature>
<dbReference type="GO" id="GO:0016757">
    <property type="term" value="F:glycosyltransferase activity"/>
    <property type="evidence" value="ECO:0007669"/>
    <property type="project" value="InterPro"/>
</dbReference>
<dbReference type="EMBL" id="RJJD01000008">
    <property type="protein sequence ID" value="RNI25970.1"/>
    <property type="molecule type" value="Genomic_DNA"/>
</dbReference>
<dbReference type="AlphaFoldDB" id="A0A3M9MK96"/>
<evidence type="ECO:0000259" key="2">
    <source>
        <dbReference type="Pfam" id="PF13477"/>
    </source>
</evidence>
<evidence type="ECO:0000259" key="1">
    <source>
        <dbReference type="Pfam" id="PF00534"/>
    </source>
</evidence>
<evidence type="ECO:0000313" key="3">
    <source>
        <dbReference type="EMBL" id="RNI25970.1"/>
    </source>
</evidence>
<sequence>MRIAIVINKSWNIFNFRLSLVKALLAAGHEVVAIAPEDAYSAKLVAEGCKFVHLPMESKGTNPLKDMLLVGKFLKAYKAVQPDVILQYTIKPNIYGSIAAKLAGIPTVNNVSGLGTVFIVQNLVSKIAMALYRFSFQFPAKVFFQNSDDQALFLDRKLVRKSITEVIPGSGINTKRYVPAPVFKRQTPFVFLMVSRALYEKGLVEYVEASKILKAKYPDLRIQLLGGIDEEGNIGIKRVLVEQWDKEGWLEYLGTSDDVPSVMHAADCVVLPSYREGTPRTLLEAASMAKPIVTTNVPGCKETVVDGYNGYLCEVRNGVNLAAKMEQIYLLSEEALQTMGQNSRRLAEEKFDEKFVIDRYFAAIESATGKVARKKIVHN</sequence>
<proteinExistence type="predicted"/>
<protein>
    <submittedName>
        <fullName evidence="3">Glycosyltransferase family 1 protein</fullName>
    </submittedName>
</protein>
<dbReference type="RefSeq" id="WP_123127592.1">
    <property type="nucleotide sequence ID" value="NZ_RJJD01000008.1"/>
</dbReference>
<accession>A0A3M9MK96</accession>
<dbReference type="InterPro" id="IPR001296">
    <property type="entry name" value="Glyco_trans_1"/>
</dbReference>
<dbReference type="Pfam" id="PF00534">
    <property type="entry name" value="Glycos_transf_1"/>
    <property type="match status" value="1"/>
</dbReference>
<dbReference type="PANTHER" id="PTHR12526">
    <property type="entry name" value="GLYCOSYLTRANSFERASE"/>
    <property type="match status" value="1"/>
</dbReference>
<dbReference type="OrthoDB" id="9790710at2"/>